<evidence type="ECO:0000313" key="3">
    <source>
        <dbReference type="Proteomes" id="UP000236569"/>
    </source>
</evidence>
<dbReference type="EMBL" id="BFAG01000003">
    <property type="protein sequence ID" value="GBF04882.1"/>
    <property type="molecule type" value="Genomic_DNA"/>
</dbReference>
<organism evidence="2 3">
    <name type="scientific">Deinococcus aerius</name>
    <dbReference type="NCBI Taxonomy" id="200253"/>
    <lineage>
        <taxon>Bacteria</taxon>
        <taxon>Thermotogati</taxon>
        <taxon>Deinococcota</taxon>
        <taxon>Deinococci</taxon>
        <taxon>Deinococcales</taxon>
        <taxon>Deinococcaceae</taxon>
        <taxon>Deinococcus</taxon>
    </lineage>
</organism>
<comment type="caution">
    <text evidence="2">The sequence shown here is derived from an EMBL/GenBank/DDBJ whole genome shotgun (WGS) entry which is preliminary data.</text>
</comment>
<dbReference type="InterPro" id="IPR025438">
    <property type="entry name" value="DUF4180"/>
</dbReference>
<dbReference type="Proteomes" id="UP000236569">
    <property type="component" value="Unassembled WGS sequence"/>
</dbReference>
<sequence>MAEGYPDLEMEAESRVKTAGELGVSLRALADVPDVIGAAFGLDGLILTEADLSPEFFRLRSGLAGEAFQKFTNYRIRVALVLPDFAAHGERFAELAYEHRTHAWIRFVHTEEEAWAWLRSQV</sequence>
<gene>
    <name evidence="2" type="ORF">DAERI_030048</name>
</gene>
<feature type="domain" description="DUF4180" evidence="1">
    <location>
        <begin position="24"/>
        <end position="118"/>
    </location>
</feature>
<keyword evidence="3" id="KW-1185">Reference proteome</keyword>
<evidence type="ECO:0000259" key="1">
    <source>
        <dbReference type="Pfam" id="PF13788"/>
    </source>
</evidence>
<dbReference type="Pfam" id="PF13788">
    <property type="entry name" value="DUF4180"/>
    <property type="match status" value="1"/>
</dbReference>
<name>A0A2I9CT26_9DEIO</name>
<protein>
    <recommendedName>
        <fullName evidence="1">DUF4180 domain-containing protein</fullName>
    </recommendedName>
</protein>
<evidence type="ECO:0000313" key="2">
    <source>
        <dbReference type="EMBL" id="GBF04882.1"/>
    </source>
</evidence>
<proteinExistence type="predicted"/>
<accession>A0A2I9CT26</accession>
<dbReference type="AlphaFoldDB" id="A0A2I9CT26"/>
<reference evidence="3" key="1">
    <citation type="submission" date="2018-01" db="EMBL/GenBank/DDBJ databases">
        <title>Draft Genome Sequence of the Radioresistant Bacterium Deinococcus aerius TR0125, Isolated from the Higher Atmosphere above Japan.</title>
        <authorList>
            <person name="Satoh K."/>
            <person name="Arai H."/>
            <person name="Sanzen T."/>
            <person name="Kawaguchi Y."/>
            <person name="Hayashi H."/>
            <person name="Yokobori S."/>
            <person name="Yamagishi A."/>
            <person name="Oono Y."/>
            <person name="Narumi I."/>
        </authorList>
    </citation>
    <scope>NUCLEOTIDE SEQUENCE [LARGE SCALE GENOMIC DNA]</scope>
    <source>
        <strain evidence="3">TR0125</strain>
    </source>
</reference>